<comment type="caution">
    <text evidence="2">The sequence shown here is derived from an EMBL/GenBank/DDBJ whole genome shotgun (WGS) entry which is preliminary data.</text>
</comment>
<organism evidence="2 3">
    <name type="scientific">Silvibacterium dinghuense</name>
    <dbReference type="NCBI Taxonomy" id="1560006"/>
    <lineage>
        <taxon>Bacteria</taxon>
        <taxon>Pseudomonadati</taxon>
        <taxon>Acidobacteriota</taxon>
        <taxon>Terriglobia</taxon>
        <taxon>Terriglobales</taxon>
        <taxon>Acidobacteriaceae</taxon>
        <taxon>Silvibacterium</taxon>
    </lineage>
</organism>
<reference evidence="2 3" key="1">
    <citation type="journal article" date="2016" name="Int. J. Syst. Evol. Microbiol.">
        <title>Acidipila dinghuensis sp. nov., an acidobacterium isolated from forest soil.</title>
        <authorList>
            <person name="Jiang Y.W."/>
            <person name="Wang J."/>
            <person name="Chen M.H."/>
            <person name="Lv Y.Y."/>
            <person name="Qiu L.H."/>
        </authorList>
    </citation>
    <scope>NUCLEOTIDE SEQUENCE [LARGE SCALE GENOMIC DNA]</scope>
    <source>
        <strain evidence="2 3">DHOF10</strain>
    </source>
</reference>
<dbReference type="OrthoDB" id="127623at2"/>
<evidence type="ECO:0000313" key="2">
    <source>
        <dbReference type="EMBL" id="RXS96584.1"/>
    </source>
</evidence>
<sequence length="540" mass="59248">MLRYVGSVFAGVLLIGGISGWAQSQSDSQTAPPPPPAAGASSAQDKARPDYQPAPFTFRAESRVVLTDVTVTDSHGNPVRGLPKGAFRVFDNGKPQKIDSFQEHSAQPGEKAEPIAAAASGNTFSNAYLKSLPPTLNVVVIDISNLGLSDQMYLNYELTKFFEQVPLNQPIAMYLRAGSGCFLVQDFTADRSLLQAALRRAIPRFPPTGREWLSELDTMHRLAISLGQFQGRKNVIWFSGGSTLFSGDWWLMDNYSDWRILYDELEQERIALYPVDARGLGMTPHVGQHMLMAEMAQATGGQAVYNNNGFKEAMTRILDTDRNYYTLTYSPSEFKRDNKYHKVRVEMADGSHYQLSYRQGYFADGSIGGTADLIERPRPRTRILSDGQRITLPSLGDQQIVFKAQLLAADSPEATQAKVNATIPAPKSRRGSKPYILRYSLPFSDIVTTPGSGQENGLQQIKVAVASMQLSSVGTPLEKRAELVQLTTTDQNAQAGAGRVILIDQPVNIGKDDAYLYLGVWDQTSGRTGTVTVPIPGAKR</sequence>
<proteinExistence type="predicted"/>
<accession>A0A4Q1SGF2</accession>
<keyword evidence="3" id="KW-1185">Reference proteome</keyword>
<dbReference type="EMBL" id="SDMK01000001">
    <property type="protein sequence ID" value="RXS96584.1"/>
    <property type="molecule type" value="Genomic_DNA"/>
</dbReference>
<dbReference type="Proteomes" id="UP000290253">
    <property type="component" value="Unassembled WGS sequence"/>
</dbReference>
<dbReference type="NCBIfam" id="TIGR03436">
    <property type="entry name" value="acidobact_VWFA"/>
    <property type="match status" value="1"/>
</dbReference>
<evidence type="ECO:0000313" key="3">
    <source>
        <dbReference type="Proteomes" id="UP000290253"/>
    </source>
</evidence>
<dbReference type="RefSeq" id="WP_129206334.1">
    <property type="nucleotide sequence ID" value="NZ_BMGU01000001.1"/>
</dbReference>
<dbReference type="AlphaFoldDB" id="A0A4Q1SGF2"/>
<dbReference type="InterPro" id="IPR017802">
    <property type="entry name" value="VWFA-rel_acidobac-type"/>
</dbReference>
<evidence type="ECO:0000256" key="1">
    <source>
        <dbReference type="SAM" id="MobiDB-lite"/>
    </source>
</evidence>
<name>A0A4Q1SGF2_9BACT</name>
<feature type="region of interest" description="Disordered" evidence="1">
    <location>
        <begin position="23"/>
        <end position="53"/>
    </location>
</feature>
<gene>
    <name evidence="2" type="ORF">ESZ00_01130</name>
</gene>
<protein>
    <submittedName>
        <fullName evidence="2">VWA domain-containing protein</fullName>
    </submittedName>
</protein>